<feature type="region of interest" description="Disordered" evidence="1">
    <location>
        <begin position="487"/>
        <end position="517"/>
    </location>
</feature>
<accession>A0AA38LYF6</accession>
<feature type="region of interest" description="Disordered" evidence="1">
    <location>
        <begin position="163"/>
        <end position="202"/>
    </location>
</feature>
<feature type="region of interest" description="Disordered" evidence="1">
    <location>
        <begin position="606"/>
        <end position="640"/>
    </location>
</feature>
<feature type="region of interest" description="Disordered" evidence="1">
    <location>
        <begin position="368"/>
        <end position="423"/>
    </location>
</feature>
<feature type="compositionally biased region" description="Gly residues" evidence="1">
    <location>
        <begin position="406"/>
        <end position="415"/>
    </location>
</feature>
<dbReference type="Proteomes" id="UP001164286">
    <property type="component" value="Unassembled WGS sequence"/>
</dbReference>
<feature type="compositionally biased region" description="Low complexity" evidence="1">
    <location>
        <begin position="606"/>
        <end position="638"/>
    </location>
</feature>
<feature type="compositionally biased region" description="Pro residues" evidence="1">
    <location>
        <begin position="508"/>
        <end position="517"/>
    </location>
</feature>
<organism evidence="2 3">
    <name type="scientific">Dioszegia hungarica</name>
    <dbReference type="NCBI Taxonomy" id="4972"/>
    <lineage>
        <taxon>Eukaryota</taxon>
        <taxon>Fungi</taxon>
        <taxon>Dikarya</taxon>
        <taxon>Basidiomycota</taxon>
        <taxon>Agaricomycotina</taxon>
        <taxon>Tremellomycetes</taxon>
        <taxon>Tremellales</taxon>
        <taxon>Bulleribasidiaceae</taxon>
        <taxon>Dioszegia</taxon>
    </lineage>
</organism>
<dbReference type="RefSeq" id="XP_052948718.1">
    <property type="nucleotide sequence ID" value="XM_053088238.1"/>
</dbReference>
<feature type="region of interest" description="Disordered" evidence="1">
    <location>
        <begin position="247"/>
        <end position="286"/>
    </location>
</feature>
<evidence type="ECO:0000256" key="1">
    <source>
        <dbReference type="SAM" id="MobiDB-lite"/>
    </source>
</evidence>
<proteinExistence type="predicted"/>
<evidence type="ECO:0000313" key="3">
    <source>
        <dbReference type="Proteomes" id="UP001164286"/>
    </source>
</evidence>
<dbReference type="GeneID" id="77727443"/>
<reference evidence="2" key="1">
    <citation type="journal article" date="2022" name="G3 (Bethesda)">
        <title>High quality genome of the basidiomycete yeast Dioszegia hungarica PDD-24b-2 isolated from cloud water.</title>
        <authorList>
            <person name="Jarrige D."/>
            <person name="Haridas S."/>
            <person name="Bleykasten-Grosshans C."/>
            <person name="Joly M."/>
            <person name="Nadalig T."/>
            <person name="Sancelme M."/>
            <person name="Vuilleumier S."/>
            <person name="Grigoriev I.V."/>
            <person name="Amato P."/>
            <person name="Bringel F."/>
        </authorList>
    </citation>
    <scope>NUCLEOTIDE SEQUENCE</scope>
    <source>
        <strain evidence="2">PDD-24b-2</strain>
    </source>
</reference>
<dbReference type="EMBL" id="JAKWFO010000002">
    <property type="protein sequence ID" value="KAI9638941.1"/>
    <property type="molecule type" value="Genomic_DNA"/>
</dbReference>
<feature type="compositionally biased region" description="Basic residues" evidence="1">
    <location>
        <begin position="192"/>
        <end position="201"/>
    </location>
</feature>
<name>A0AA38LYF6_9TREE</name>
<protein>
    <submittedName>
        <fullName evidence="2">Uncharacterized protein</fullName>
    </submittedName>
</protein>
<evidence type="ECO:0000313" key="2">
    <source>
        <dbReference type="EMBL" id="KAI9638941.1"/>
    </source>
</evidence>
<keyword evidence="3" id="KW-1185">Reference proteome</keyword>
<dbReference type="AlphaFoldDB" id="A0AA38LYF6"/>
<comment type="caution">
    <text evidence="2">The sequence shown here is derived from an EMBL/GenBank/DDBJ whole genome shotgun (WGS) entry which is preliminary data.</text>
</comment>
<feature type="compositionally biased region" description="Polar residues" evidence="1">
    <location>
        <begin position="490"/>
        <end position="503"/>
    </location>
</feature>
<sequence>MHYSVLPYPRDYEAPLLGIGPVQYATVHLFPTSRRSPPSPRTQYSVSLAYRSAHTAPQAPEKTQAQTAAAKAAERAEKAHRKAIKARAAKLLKIVTPTVSWNRYGSSLGLERRTERSTMLDAVSEHLEHLKIQALPPSSALLAGRTSRLYRLPPHPQRYLAPCPQPSPARTLRNPDLRPRTLPTRTGSLARAPRRQHRRRGGILFRRVPYSDGADRIALRHILDVRSSPGARRHHIPRILHTSALYGDSHGQLRGHRGRGSEVRSGRLAGTASERRRASAGAGGSRLASLSTLHTTSHDFCQFMCIRGWVSESEDEAVDEEESEMGPLGPGFKWIHRLILGYTGWSEIITSISELPRLEAIYLSSPPRLGDNPNGVHHETRKRPGQTTGGRWFRWSSSRDEASRGAGTGGMGEEGSGGRREGMQDLEGVVRWCLWSKTGQQMMDDPTNSEVRRFFSAETASFTMSADIPTEMREAEGLGGKIERRVADGSETNGESCQKSAKSCSPRPQDPPNSPALIPPRGLVAHHQPLVPPGIMRLAHSPYLVAHHWDPPSAKPKALSGMTKREYAYLANHPNAGLKKMYTNFSGRGGPGTIGGGIRQRLLVSASPSTSTPPATSTKTSIATTFSASHATSTSSRTPSDRDYLDIMVERLHYRNMRILSLAVDTICPGLGEASRISRSLTMLQGSKTRFPALPHLAVCSVFGGHEWVGDGVAYRDNGFVLCDNGRGDGRLGAVHVPIVRHAQSPTPPRPAPPLLPGQRFEDISQKVSAFICSSSSPPPKRTRLSPALGSFDSLTPELWARITGFLVPPLHKPVSGMTKQEYYYLASHPDTGLKIMCDSSPDDSEAGTTKRSDIRSHDLASLVRTSLAFHFQAARLFYRDVITEDLPALVCHVDRLPAHSQIESKNQLLRRIRSLRIEYGDKDNATSYQAIMQDAYQYTFFGMLIPPQETIQQGLAETLGISRCLEDLQGPKTRFPALKHLAGFVFLQGGRVNQQHPSVAELVAVSQQSAMLVFRTSPLIHYCSRSAFGPFALPAAFAWDELVFATHSEKHPGARNLKGVPDTAFPPAASIPLFTSHVRCIVNVSIRASPNHPTPLAAGEFGSEGVHVELPSAQLYVQS</sequence>
<gene>
    <name evidence="2" type="ORF">MKK02DRAFT_31221</name>
</gene>